<evidence type="ECO:0000313" key="3">
    <source>
        <dbReference type="Proteomes" id="UP000887013"/>
    </source>
</evidence>
<dbReference type="Proteomes" id="UP000887013">
    <property type="component" value="Unassembled WGS sequence"/>
</dbReference>
<evidence type="ECO:0000259" key="1">
    <source>
        <dbReference type="SMART" id="SM00049"/>
    </source>
</evidence>
<dbReference type="GO" id="GO:0035556">
    <property type="term" value="P:intracellular signal transduction"/>
    <property type="evidence" value="ECO:0007669"/>
    <property type="project" value="InterPro"/>
</dbReference>
<protein>
    <recommendedName>
        <fullName evidence="1">DEP domain-containing protein</fullName>
    </recommendedName>
</protein>
<proteinExistence type="predicted"/>
<dbReference type="Gene3D" id="1.10.10.10">
    <property type="entry name" value="Winged helix-like DNA-binding domain superfamily/Winged helix DNA-binding domain"/>
    <property type="match status" value="1"/>
</dbReference>
<keyword evidence="3" id="KW-1185">Reference proteome</keyword>
<dbReference type="Pfam" id="PF00610">
    <property type="entry name" value="DEP"/>
    <property type="match status" value="1"/>
</dbReference>
<dbReference type="PANTHER" id="PTHR16206:SF19">
    <property type="entry name" value="DEP DOMAIN-CONTAINING PROTEIN"/>
    <property type="match status" value="1"/>
</dbReference>
<dbReference type="PANTHER" id="PTHR16206">
    <property type="entry name" value="DEP DOMAIN-CONTAINING"/>
    <property type="match status" value="1"/>
</dbReference>
<comment type="caution">
    <text evidence="2">The sequence shown here is derived from an EMBL/GenBank/DDBJ whole genome shotgun (WGS) entry which is preliminary data.</text>
</comment>
<dbReference type="EMBL" id="BMAW01107082">
    <property type="protein sequence ID" value="GFT27540.1"/>
    <property type="molecule type" value="Genomic_DNA"/>
</dbReference>
<dbReference type="InterPro" id="IPR036388">
    <property type="entry name" value="WH-like_DNA-bd_sf"/>
</dbReference>
<gene>
    <name evidence="2" type="ORF">NPIL_333511</name>
</gene>
<evidence type="ECO:0000313" key="2">
    <source>
        <dbReference type="EMBL" id="GFT27540.1"/>
    </source>
</evidence>
<dbReference type="SUPFAM" id="SSF48350">
    <property type="entry name" value="GTPase activation domain, GAP"/>
    <property type="match status" value="1"/>
</dbReference>
<dbReference type="InterPro" id="IPR008936">
    <property type="entry name" value="Rho_GTPase_activation_prot"/>
</dbReference>
<dbReference type="OrthoDB" id="6418857at2759"/>
<dbReference type="InterPro" id="IPR000591">
    <property type="entry name" value="DEP_dom"/>
</dbReference>
<organism evidence="2 3">
    <name type="scientific">Nephila pilipes</name>
    <name type="common">Giant wood spider</name>
    <name type="synonym">Nephila maculata</name>
    <dbReference type="NCBI Taxonomy" id="299642"/>
    <lineage>
        <taxon>Eukaryota</taxon>
        <taxon>Metazoa</taxon>
        <taxon>Ecdysozoa</taxon>
        <taxon>Arthropoda</taxon>
        <taxon>Chelicerata</taxon>
        <taxon>Arachnida</taxon>
        <taxon>Araneae</taxon>
        <taxon>Araneomorphae</taxon>
        <taxon>Entelegynae</taxon>
        <taxon>Araneoidea</taxon>
        <taxon>Nephilidae</taxon>
        <taxon>Nephila</taxon>
    </lineage>
</organism>
<dbReference type="SUPFAM" id="SSF46785">
    <property type="entry name" value="Winged helix' DNA-binding domain"/>
    <property type="match status" value="1"/>
</dbReference>
<dbReference type="AlphaFoldDB" id="A0A8X6NR79"/>
<feature type="domain" description="DEP" evidence="1">
    <location>
        <begin position="39"/>
        <end position="123"/>
    </location>
</feature>
<dbReference type="InterPro" id="IPR036390">
    <property type="entry name" value="WH_DNA-bd_sf"/>
</dbReference>
<sequence length="501" mass="57995">MEVDGGSFESFSTIQPNIRRLDPFWATRLWQKLIKEALMQVKVCKQRHFLKNYDEVFNGEDLVDKVFQFLKQCTSELDVDRINRLNASKVCQVLMDKKFFESVVPKGNQKFEDSSSKFYRFIPDQITEENMIKEYEEIKGPILVEEEKENVCMSPCNLDSSVFTPNAKFYPKRRSIRLKTPLLRVRDTKPSPVRFAKRSARDPDEEATFILRDTALALLLQLVEVPMLENLLSVPFDLPELAEAPQPFIFENDFTPRKIKPVNLDYRGPVAELPWVKAASQCLDGRHPMGISGLWSLQACKVLCYKSVVERFSCSAESLIPGEYFSICIPIVQMLKNGQRKLALYALQLLLFHLPWKRRKQLQHLLYFLHLVVNDIFVSVDKKVTNYEAVLRDFLTIVFKHPLVSDEPQKILFDYLLLKCEAVFNIPPSLQKVKESGLQFCERVSVEDLETTSVKYTDKCLLDLATSVTDSTDIKLAEKKLWLKKLKKHHPSAYQACSFEE</sequence>
<name>A0A8X6NR79_NEPPI</name>
<dbReference type="SMART" id="SM00049">
    <property type="entry name" value="DEP"/>
    <property type="match status" value="1"/>
</dbReference>
<reference evidence="2" key="1">
    <citation type="submission" date="2020-08" db="EMBL/GenBank/DDBJ databases">
        <title>Multicomponent nature underlies the extraordinary mechanical properties of spider dragline silk.</title>
        <authorList>
            <person name="Kono N."/>
            <person name="Nakamura H."/>
            <person name="Mori M."/>
            <person name="Yoshida Y."/>
            <person name="Ohtoshi R."/>
            <person name="Malay A.D."/>
            <person name="Moran D.A.P."/>
            <person name="Tomita M."/>
            <person name="Numata K."/>
            <person name="Arakawa K."/>
        </authorList>
    </citation>
    <scope>NUCLEOTIDE SEQUENCE</scope>
</reference>
<accession>A0A8X6NR79</accession>